<evidence type="ECO:0000313" key="1">
    <source>
        <dbReference type="EMBL" id="PVH65336.1"/>
    </source>
</evidence>
<dbReference type="EMBL" id="CM008047">
    <property type="protein sequence ID" value="PVH65336.1"/>
    <property type="molecule type" value="Genomic_DNA"/>
</dbReference>
<gene>
    <name evidence="1" type="ORF">PAHAL_2G466200</name>
</gene>
<organism evidence="1">
    <name type="scientific">Panicum hallii</name>
    <dbReference type="NCBI Taxonomy" id="206008"/>
    <lineage>
        <taxon>Eukaryota</taxon>
        <taxon>Viridiplantae</taxon>
        <taxon>Streptophyta</taxon>
        <taxon>Embryophyta</taxon>
        <taxon>Tracheophyta</taxon>
        <taxon>Spermatophyta</taxon>
        <taxon>Magnoliopsida</taxon>
        <taxon>Liliopsida</taxon>
        <taxon>Poales</taxon>
        <taxon>Poaceae</taxon>
        <taxon>PACMAD clade</taxon>
        <taxon>Panicoideae</taxon>
        <taxon>Panicodae</taxon>
        <taxon>Paniceae</taxon>
        <taxon>Panicinae</taxon>
        <taxon>Panicum</taxon>
        <taxon>Panicum sect. Panicum</taxon>
    </lineage>
</organism>
<dbReference type="Gramene" id="PVH65336">
    <property type="protein sequence ID" value="PVH65336"/>
    <property type="gene ID" value="PAHAL_2G466200"/>
</dbReference>
<protein>
    <submittedName>
        <fullName evidence="1">Uncharacterized protein</fullName>
    </submittedName>
</protein>
<dbReference type="Proteomes" id="UP000243499">
    <property type="component" value="Chromosome 2"/>
</dbReference>
<reference evidence="1" key="1">
    <citation type="submission" date="2018-04" db="EMBL/GenBank/DDBJ databases">
        <title>WGS assembly of Panicum hallii.</title>
        <authorList>
            <person name="Lovell J."/>
            <person name="Jenkins J."/>
            <person name="Lowry D."/>
            <person name="Mamidi S."/>
            <person name="Sreedasyam A."/>
            <person name="Weng X."/>
            <person name="Barry K."/>
            <person name="Bonette J."/>
            <person name="Campitelli B."/>
            <person name="Daum C."/>
            <person name="Gordon S."/>
            <person name="Gould B."/>
            <person name="Lipzen A."/>
            <person name="Macqueen A."/>
            <person name="Palacio-Mejia J."/>
            <person name="Plott C."/>
            <person name="Shakirov E."/>
            <person name="Shu S."/>
            <person name="Yoshinaga Y."/>
            <person name="Zane M."/>
            <person name="Rokhsar D."/>
            <person name="Grimwood J."/>
            <person name="Schmutz J."/>
            <person name="Juenger T."/>
        </authorList>
    </citation>
    <scope>NUCLEOTIDE SEQUENCE [LARGE SCALE GENOMIC DNA]</scope>
    <source>
        <strain evidence="1">FIL2</strain>
    </source>
</reference>
<name>A0A2T8KT45_9POAL</name>
<dbReference type="AlphaFoldDB" id="A0A2T8KT45"/>
<sequence length="70" mass="7420">MTPPIGFGFIHDDGVLEVDIDTGSAPKSFSSSNLHGWCANNGYADRVIGTVCTVLKLAYLPPCNHVLCSP</sequence>
<proteinExistence type="predicted"/>
<accession>A0A2T8KT45</accession>